<keyword evidence="17" id="KW-0479">Metal-binding</keyword>
<dbReference type="GO" id="GO:0030030">
    <property type="term" value="P:cell projection organization"/>
    <property type="evidence" value="ECO:0007669"/>
    <property type="project" value="UniProtKB-KW"/>
</dbReference>
<keyword evidence="12" id="KW-0472">Membrane</keyword>
<protein>
    <recommendedName>
        <fullName evidence="5">ADP-ribosylation factor-like protein 6</fullName>
    </recommendedName>
</protein>
<dbReference type="SMART" id="SM00178">
    <property type="entry name" value="SAR"/>
    <property type="match status" value="1"/>
</dbReference>
<evidence type="ECO:0000256" key="10">
    <source>
        <dbReference type="ARBA" id="ARBA00022794"/>
    </source>
</evidence>
<dbReference type="GO" id="GO:0060170">
    <property type="term" value="C:ciliary membrane"/>
    <property type="evidence" value="ECO:0007669"/>
    <property type="project" value="UniProtKB-SubCell"/>
</dbReference>
<evidence type="ECO:0000256" key="14">
    <source>
        <dbReference type="ARBA" id="ARBA00023273"/>
    </source>
</evidence>
<dbReference type="CDD" id="cd04157">
    <property type="entry name" value="Arl6"/>
    <property type="match status" value="1"/>
</dbReference>
<evidence type="ECO:0000313" key="19">
    <source>
        <dbReference type="Proteomes" id="UP000085678"/>
    </source>
</evidence>
<proteinExistence type="inferred from homology"/>
<evidence type="ECO:0000256" key="4">
    <source>
        <dbReference type="ARBA" id="ARBA00010290"/>
    </source>
</evidence>
<dbReference type="PANTHER" id="PTHR11711">
    <property type="entry name" value="ADP RIBOSYLATION FACTOR-RELATED"/>
    <property type="match status" value="1"/>
</dbReference>
<keyword evidence="9 16" id="KW-0547">Nucleotide-binding</keyword>
<name>A0A1S3HH05_LINAN</name>
<feature type="binding site" evidence="16">
    <location>
        <begin position="24"/>
        <end position="31"/>
    </location>
    <ligand>
        <name>GTP</name>
        <dbReference type="ChEBI" id="CHEBI:37565"/>
    </ligand>
</feature>
<evidence type="ECO:0000256" key="1">
    <source>
        <dbReference type="ARBA" id="ARBA00004120"/>
    </source>
</evidence>
<evidence type="ECO:0000256" key="7">
    <source>
        <dbReference type="ARBA" id="ARBA00022490"/>
    </source>
</evidence>
<dbReference type="OrthoDB" id="442317at2759"/>
<evidence type="ECO:0000256" key="5">
    <source>
        <dbReference type="ARBA" id="ARBA00019766"/>
    </source>
</evidence>
<keyword evidence="7" id="KW-0963">Cytoplasm</keyword>
<dbReference type="InterPro" id="IPR027417">
    <property type="entry name" value="P-loop_NTPase"/>
</dbReference>
<evidence type="ECO:0000256" key="2">
    <source>
        <dbReference type="ARBA" id="ARBA00004430"/>
    </source>
</evidence>
<dbReference type="Pfam" id="PF00025">
    <property type="entry name" value="Arf"/>
    <property type="match status" value="1"/>
</dbReference>
<dbReference type="OMA" id="NKPWHIC"/>
<dbReference type="SMART" id="SM00175">
    <property type="entry name" value="RAB"/>
    <property type="match status" value="1"/>
</dbReference>
<dbReference type="GO" id="GO:0003924">
    <property type="term" value="F:GTPase activity"/>
    <property type="evidence" value="ECO:0007669"/>
    <property type="project" value="InterPro"/>
</dbReference>
<accession>A0A1S3HH05</accession>
<dbReference type="Proteomes" id="UP000085678">
    <property type="component" value="Unplaced"/>
</dbReference>
<dbReference type="RefSeq" id="XP_013385355.1">
    <property type="nucleotide sequence ID" value="XM_013529901.2"/>
</dbReference>
<keyword evidence="15" id="KW-0449">Lipoprotein</keyword>
<organism evidence="19 20">
    <name type="scientific">Lingula anatina</name>
    <name type="common">Brachiopod</name>
    <name type="synonym">Lingula unguis</name>
    <dbReference type="NCBI Taxonomy" id="7574"/>
    <lineage>
        <taxon>Eukaryota</taxon>
        <taxon>Metazoa</taxon>
        <taxon>Spiralia</taxon>
        <taxon>Lophotrochozoa</taxon>
        <taxon>Brachiopoda</taxon>
        <taxon>Linguliformea</taxon>
        <taxon>Lingulata</taxon>
        <taxon>Lingulida</taxon>
        <taxon>Linguloidea</taxon>
        <taxon>Lingulidae</taxon>
        <taxon>Lingula</taxon>
    </lineage>
</organism>
<feature type="binding site" evidence="16">
    <location>
        <begin position="129"/>
        <end position="132"/>
    </location>
    <ligand>
        <name>GTP</name>
        <dbReference type="ChEBI" id="CHEBI:37565"/>
    </ligand>
</feature>
<dbReference type="PROSITE" id="PS51417">
    <property type="entry name" value="ARF"/>
    <property type="match status" value="1"/>
</dbReference>
<dbReference type="AlphaFoldDB" id="A0A1S3HH05"/>
<evidence type="ECO:0000313" key="20">
    <source>
        <dbReference type="RefSeq" id="XP_013385355.1"/>
    </source>
</evidence>
<keyword evidence="14" id="KW-0966">Cell projection</keyword>
<dbReference type="PROSITE" id="PS51419">
    <property type="entry name" value="RAB"/>
    <property type="match status" value="1"/>
</dbReference>
<dbReference type="FunFam" id="3.40.50.300:FF:000457">
    <property type="entry name" value="ADP-ribosylation factor-like protein 6"/>
    <property type="match status" value="1"/>
</dbReference>
<evidence type="ECO:0000256" key="9">
    <source>
        <dbReference type="ARBA" id="ARBA00022741"/>
    </source>
</evidence>
<comment type="subcellular location">
    <subcellularLocation>
        <location evidence="3">Cell projection</location>
        <location evidence="3">Cilium membrane</location>
        <topology evidence="3">Peripheral membrane protein</topology>
        <orientation evidence="3">Cytoplasmic side</orientation>
    </subcellularLocation>
    <subcellularLocation>
        <location evidence="2">Cytoplasm</location>
        <location evidence="2">Cytoskeleton</location>
        <location evidence="2">Cilium axoneme</location>
    </subcellularLocation>
    <subcellularLocation>
        <location evidence="1">Cytoplasm</location>
        <location evidence="1">Cytoskeleton</location>
        <location evidence="1">Cilium basal body</location>
    </subcellularLocation>
</comment>
<feature type="binding site" evidence="16">
    <location>
        <position position="71"/>
    </location>
    <ligand>
        <name>GTP</name>
        <dbReference type="ChEBI" id="CHEBI:37565"/>
    </ligand>
</feature>
<feature type="binding site" evidence="17">
    <location>
        <position position="49"/>
    </location>
    <ligand>
        <name>Mg(2+)</name>
        <dbReference type="ChEBI" id="CHEBI:18420"/>
    </ligand>
</feature>
<gene>
    <name evidence="20" type="primary">LOC106155199</name>
    <name evidence="21" type="synonym">LOC106172976</name>
</gene>
<dbReference type="Gene3D" id="3.40.50.300">
    <property type="entry name" value="P-loop containing nucleotide triphosphate hydrolases"/>
    <property type="match status" value="1"/>
</dbReference>
<evidence type="ECO:0000256" key="16">
    <source>
        <dbReference type="PIRSR" id="PIRSR606689-1"/>
    </source>
</evidence>
<dbReference type="PRINTS" id="PR00328">
    <property type="entry name" value="SAR1GTPBP"/>
</dbReference>
<dbReference type="SMART" id="SM00177">
    <property type="entry name" value="ARF"/>
    <property type="match status" value="1"/>
</dbReference>
<evidence type="ECO:0000256" key="13">
    <source>
        <dbReference type="ARBA" id="ARBA00023212"/>
    </source>
</evidence>
<keyword evidence="10" id="KW-0970">Cilium biogenesis/degradation</keyword>
<evidence type="ECO:0000256" key="6">
    <source>
        <dbReference type="ARBA" id="ARBA00022475"/>
    </source>
</evidence>
<evidence type="ECO:0000256" key="18">
    <source>
        <dbReference type="RuleBase" id="RU003925"/>
    </source>
</evidence>
<dbReference type="STRING" id="7574.A0A1S3HH05"/>
<dbReference type="KEGG" id="lak:106155199"/>
<keyword evidence="19" id="KW-1185">Reference proteome</keyword>
<evidence type="ECO:0000313" key="21">
    <source>
        <dbReference type="RefSeq" id="XP_013409391.1"/>
    </source>
</evidence>
<sequence>MGFLDRLAQMLGLKKKDAKVLVVGLDNSGKSTILNHLKPEEAKTDIVATVGFKQEVFQTKTLQFTAFDMSGQGRYRSLWEHYYKECNGIIFVIDSSDKLRMVVAKDELDTLLQHPDIKDKRTPILFFANKMDLRDALSSVKCSQLLGLDMVKDRAWHICASNAISGEGLAEGIDWLTEQLQSMLKGK</sequence>
<dbReference type="RefSeq" id="XP_013409391.1">
    <property type="nucleotide sequence ID" value="XM_013553937.1"/>
</dbReference>
<dbReference type="InterPro" id="IPR041839">
    <property type="entry name" value="Arl6"/>
</dbReference>
<dbReference type="GO" id="GO:0005930">
    <property type="term" value="C:axoneme"/>
    <property type="evidence" value="ECO:0007669"/>
    <property type="project" value="UniProtKB-SubCell"/>
</dbReference>
<dbReference type="GeneID" id="106155199"/>
<keyword evidence="13" id="KW-0206">Cytoskeleton</keyword>
<dbReference type="InterPro" id="IPR006689">
    <property type="entry name" value="Small_GTPase_ARF/SAR"/>
</dbReference>
<feature type="binding site" evidence="17">
    <location>
        <position position="31"/>
    </location>
    <ligand>
        <name>Mg(2+)</name>
        <dbReference type="ChEBI" id="CHEBI:18420"/>
    </ligand>
</feature>
<reference evidence="20 21" key="1">
    <citation type="submission" date="2025-04" db="UniProtKB">
        <authorList>
            <consortium name="RefSeq"/>
        </authorList>
    </citation>
    <scope>IDENTIFICATION</scope>
    <source>
        <tissue evidence="20 21">Gonads</tissue>
    </source>
</reference>
<dbReference type="SUPFAM" id="SSF52540">
    <property type="entry name" value="P-loop containing nucleoside triphosphate hydrolases"/>
    <property type="match status" value="1"/>
</dbReference>
<evidence type="ECO:0000256" key="15">
    <source>
        <dbReference type="ARBA" id="ARBA00023288"/>
    </source>
</evidence>
<keyword evidence="8" id="KW-0519">Myristate</keyword>
<dbReference type="InterPro" id="IPR005225">
    <property type="entry name" value="Small_GTP-bd"/>
</dbReference>
<keyword evidence="17" id="KW-0460">Magnesium</keyword>
<evidence type="ECO:0000256" key="12">
    <source>
        <dbReference type="ARBA" id="ARBA00023136"/>
    </source>
</evidence>
<dbReference type="GO" id="GO:0046872">
    <property type="term" value="F:metal ion binding"/>
    <property type="evidence" value="ECO:0007669"/>
    <property type="project" value="UniProtKB-KW"/>
</dbReference>
<evidence type="ECO:0000256" key="3">
    <source>
        <dbReference type="ARBA" id="ARBA00004522"/>
    </source>
</evidence>
<dbReference type="InterPro" id="IPR024156">
    <property type="entry name" value="Small_GTPase_ARF"/>
</dbReference>
<dbReference type="KEGG" id="lak:106172976"/>
<evidence type="ECO:0000256" key="11">
    <source>
        <dbReference type="ARBA" id="ARBA00023134"/>
    </source>
</evidence>
<dbReference type="NCBIfam" id="TIGR00231">
    <property type="entry name" value="small_GTP"/>
    <property type="match status" value="1"/>
</dbReference>
<keyword evidence="11 16" id="KW-0342">GTP-binding</keyword>
<evidence type="ECO:0000256" key="17">
    <source>
        <dbReference type="PIRSR" id="PIRSR606689-2"/>
    </source>
</evidence>
<dbReference type="GeneID" id="106172976"/>
<keyword evidence="6" id="KW-1003">Cell membrane</keyword>
<dbReference type="GO" id="GO:0005525">
    <property type="term" value="F:GTP binding"/>
    <property type="evidence" value="ECO:0007669"/>
    <property type="project" value="UniProtKB-KW"/>
</dbReference>
<evidence type="ECO:0000256" key="8">
    <source>
        <dbReference type="ARBA" id="ARBA00022707"/>
    </source>
</evidence>
<comment type="similarity">
    <text evidence="4 18">Belongs to the small GTPase superfamily. Arf family.</text>
</comment>